<comment type="caution">
    <text evidence="8">The sequence shown here is derived from an EMBL/GenBank/DDBJ whole genome shotgun (WGS) entry which is preliminary data.</text>
</comment>
<evidence type="ECO:0000256" key="6">
    <source>
        <dbReference type="SAM" id="Coils"/>
    </source>
</evidence>
<dbReference type="PANTHER" id="PTHR15741:SF37">
    <property type="entry name" value="LD38259P"/>
    <property type="match status" value="1"/>
</dbReference>
<accession>A0AAN8PCD6</accession>
<evidence type="ECO:0000256" key="7">
    <source>
        <dbReference type="SAM" id="MobiDB-lite"/>
    </source>
</evidence>
<evidence type="ECO:0000256" key="4">
    <source>
        <dbReference type="ARBA" id="ARBA00023163"/>
    </source>
</evidence>
<dbReference type="SUPFAM" id="SSF47459">
    <property type="entry name" value="HLH, helix-loop-helix DNA-binding domain"/>
    <property type="match status" value="1"/>
</dbReference>
<keyword evidence="2" id="KW-0805">Transcription regulation</keyword>
<feature type="compositionally biased region" description="Basic and acidic residues" evidence="7">
    <location>
        <begin position="148"/>
        <end position="157"/>
    </location>
</feature>
<feature type="coiled-coil region" evidence="6">
    <location>
        <begin position="206"/>
        <end position="240"/>
    </location>
</feature>
<dbReference type="AlphaFoldDB" id="A0AAN8PCD6"/>
<evidence type="ECO:0000256" key="1">
    <source>
        <dbReference type="ARBA" id="ARBA00004123"/>
    </source>
</evidence>
<keyword evidence="4" id="KW-0804">Transcription</keyword>
<proteinExistence type="predicted"/>
<keyword evidence="5" id="KW-0539">Nucleus</keyword>
<gene>
    <name evidence="8" type="ORF">SNE40_018632</name>
</gene>
<keyword evidence="6" id="KW-0175">Coiled coil</keyword>
<dbReference type="PANTHER" id="PTHR15741">
    <property type="entry name" value="BASIC HELIX-LOOP-HELIX ZIP TRANSCRIPTION FACTOR"/>
    <property type="match status" value="1"/>
</dbReference>
<evidence type="ECO:0000313" key="9">
    <source>
        <dbReference type="Proteomes" id="UP001347796"/>
    </source>
</evidence>
<dbReference type="GO" id="GO:0000981">
    <property type="term" value="F:DNA-binding transcription factor activity, RNA polymerase II-specific"/>
    <property type="evidence" value="ECO:0007669"/>
    <property type="project" value="TreeGrafter"/>
</dbReference>
<comment type="subcellular location">
    <subcellularLocation>
        <location evidence="1">Nucleus</location>
    </subcellularLocation>
</comment>
<sequence>MISLTDLLHDSNNSYLNAEFLKKTIDDAMNNEMSMDFEELINSMGASQQSVEYHPTEYSYPEKEPLEIVKSQQIVSDEFEAQINIETTNEQSLMNMDATQIDLDQFLGMLGEMTSSSNDHQTSNSEQRETPSPMSNTSMPVSPASPPEDLKPKEHKPTTKHTTNIPRHLRESHIRAERKRQSKIKGAREQLKELLGLPRASENKIVEKAVERCQSLKAELVRLDKESSRLKTEKEALIADIDMFQRNLPATGVVPLTCGTSLTGLYEKHMAVRTQNDPKYSVFERFMKPLFQSYVDQVGNTTSSKEFQDRVLAWNKQNLTLSFLRPVISDGLLDLVRNSNLSMHGPVIKASTKRQS</sequence>
<keyword evidence="9" id="KW-1185">Reference proteome</keyword>
<name>A0AAN8PCD6_PATCE</name>
<reference evidence="8 9" key="1">
    <citation type="submission" date="2024-01" db="EMBL/GenBank/DDBJ databases">
        <title>The genome of the rayed Mediterranean limpet Patella caerulea (Linnaeus, 1758).</title>
        <authorList>
            <person name="Anh-Thu Weber A."/>
            <person name="Halstead-Nussloch G."/>
        </authorList>
    </citation>
    <scope>NUCLEOTIDE SEQUENCE [LARGE SCALE GENOMIC DNA]</scope>
    <source>
        <strain evidence="8">AATW-2023a</strain>
        <tissue evidence="8">Whole specimen</tissue>
    </source>
</reference>
<dbReference type="InterPro" id="IPR052207">
    <property type="entry name" value="Max-like/E-box_TFs"/>
</dbReference>
<feature type="region of interest" description="Disordered" evidence="7">
    <location>
        <begin position="112"/>
        <end position="186"/>
    </location>
</feature>
<evidence type="ECO:0000256" key="3">
    <source>
        <dbReference type="ARBA" id="ARBA00023125"/>
    </source>
</evidence>
<feature type="compositionally biased region" description="Basic residues" evidence="7">
    <location>
        <begin position="176"/>
        <end position="185"/>
    </location>
</feature>
<dbReference type="EMBL" id="JAZGQO010000014">
    <property type="protein sequence ID" value="KAK6170171.1"/>
    <property type="molecule type" value="Genomic_DNA"/>
</dbReference>
<dbReference type="GO" id="GO:0005634">
    <property type="term" value="C:nucleus"/>
    <property type="evidence" value="ECO:0007669"/>
    <property type="project" value="UniProtKB-SubCell"/>
</dbReference>
<evidence type="ECO:0008006" key="10">
    <source>
        <dbReference type="Google" id="ProtNLM"/>
    </source>
</evidence>
<keyword evidence="3" id="KW-0238">DNA-binding</keyword>
<dbReference type="InterPro" id="IPR036638">
    <property type="entry name" value="HLH_DNA-bd_sf"/>
</dbReference>
<dbReference type="Proteomes" id="UP001347796">
    <property type="component" value="Unassembled WGS sequence"/>
</dbReference>
<dbReference type="Gene3D" id="4.10.280.10">
    <property type="entry name" value="Helix-loop-helix DNA-binding domain"/>
    <property type="match status" value="1"/>
</dbReference>
<feature type="compositionally biased region" description="Polar residues" evidence="7">
    <location>
        <begin position="113"/>
        <end position="140"/>
    </location>
</feature>
<protein>
    <recommendedName>
        <fullName evidence="10">BHLH domain-containing protein</fullName>
    </recommendedName>
</protein>
<dbReference type="GO" id="GO:0000978">
    <property type="term" value="F:RNA polymerase II cis-regulatory region sequence-specific DNA binding"/>
    <property type="evidence" value="ECO:0007669"/>
    <property type="project" value="TreeGrafter"/>
</dbReference>
<dbReference type="GO" id="GO:0046983">
    <property type="term" value="F:protein dimerization activity"/>
    <property type="evidence" value="ECO:0007669"/>
    <property type="project" value="InterPro"/>
</dbReference>
<organism evidence="8 9">
    <name type="scientific">Patella caerulea</name>
    <name type="common">Rayed Mediterranean limpet</name>
    <dbReference type="NCBI Taxonomy" id="87958"/>
    <lineage>
        <taxon>Eukaryota</taxon>
        <taxon>Metazoa</taxon>
        <taxon>Spiralia</taxon>
        <taxon>Lophotrochozoa</taxon>
        <taxon>Mollusca</taxon>
        <taxon>Gastropoda</taxon>
        <taxon>Patellogastropoda</taxon>
        <taxon>Patelloidea</taxon>
        <taxon>Patellidae</taxon>
        <taxon>Patella</taxon>
    </lineage>
</organism>
<evidence type="ECO:0000313" key="8">
    <source>
        <dbReference type="EMBL" id="KAK6170171.1"/>
    </source>
</evidence>
<evidence type="ECO:0000256" key="2">
    <source>
        <dbReference type="ARBA" id="ARBA00023015"/>
    </source>
</evidence>
<evidence type="ECO:0000256" key="5">
    <source>
        <dbReference type="ARBA" id="ARBA00023242"/>
    </source>
</evidence>